<dbReference type="GO" id="GO:0006313">
    <property type="term" value="P:DNA transposition"/>
    <property type="evidence" value="ECO:0007669"/>
    <property type="project" value="InterPro"/>
</dbReference>
<sequence>YSGKKKRHTLKTQIMLDLTTHKVCQMAFSDGHTHDFTLFKESIGQSLPETTLAFVDLGYLGILKFHENTFIPAKNSKNRRLSEDDKQLNKEMSAIRIEIEHFNAKFKTFQIMSVPYRNRRKRFELRAELICAIINYEVN</sequence>
<evidence type="ECO:0000313" key="2">
    <source>
        <dbReference type="EMBL" id="OYL23637.1"/>
    </source>
</evidence>
<feature type="domain" description="Transposase IS4-like" evidence="1">
    <location>
        <begin position="1"/>
        <end position="133"/>
    </location>
</feature>
<dbReference type="EMBL" id="NNBW01000262">
    <property type="protein sequence ID" value="OYL23637.1"/>
    <property type="molecule type" value="Genomic_DNA"/>
</dbReference>
<proteinExistence type="predicted"/>
<organism evidence="2 3">
    <name type="scientific">Streptococcus pneumoniae</name>
    <dbReference type="NCBI Taxonomy" id="1313"/>
    <lineage>
        <taxon>Bacteria</taxon>
        <taxon>Bacillati</taxon>
        <taxon>Bacillota</taxon>
        <taxon>Bacilli</taxon>
        <taxon>Lactobacillales</taxon>
        <taxon>Streptococcaceae</taxon>
        <taxon>Streptococcus</taxon>
    </lineage>
</organism>
<protein>
    <recommendedName>
        <fullName evidence="1">Transposase IS4-like domain-containing protein</fullName>
    </recommendedName>
</protein>
<dbReference type="InterPro" id="IPR002559">
    <property type="entry name" value="Transposase_11"/>
</dbReference>
<dbReference type="AlphaFoldDB" id="A0AA44MQQ7"/>
<feature type="non-terminal residue" evidence="2">
    <location>
        <position position="1"/>
    </location>
</feature>
<accession>A0AA44MQQ7</accession>
<dbReference type="GO" id="GO:0003677">
    <property type="term" value="F:DNA binding"/>
    <property type="evidence" value="ECO:0007669"/>
    <property type="project" value="InterPro"/>
</dbReference>
<comment type="caution">
    <text evidence="2">The sequence shown here is derived from an EMBL/GenBank/DDBJ whole genome shotgun (WGS) entry which is preliminary data.</text>
</comment>
<evidence type="ECO:0000259" key="1">
    <source>
        <dbReference type="Pfam" id="PF01609"/>
    </source>
</evidence>
<dbReference type="Proteomes" id="UP000214939">
    <property type="component" value="Unassembled WGS sequence"/>
</dbReference>
<gene>
    <name evidence="2" type="ORF">A5N45_11400</name>
</gene>
<dbReference type="GO" id="GO:0004803">
    <property type="term" value="F:transposase activity"/>
    <property type="evidence" value="ECO:0007669"/>
    <property type="project" value="InterPro"/>
</dbReference>
<name>A0AA44MQQ7_STREE</name>
<reference evidence="2 3" key="1">
    <citation type="submission" date="2017-07" db="EMBL/GenBank/DDBJ databases">
        <title>Invasive disease caused simultaneously by more than one serotype of Streptococcus pneumoniae, South Africa.</title>
        <authorList>
            <person name="Ndlangisa K."/>
            <person name="Du Plessis M."/>
            <person name="Von Gottberg A."/>
        </authorList>
    </citation>
    <scope>NUCLEOTIDE SEQUENCE [LARGE SCALE GENOMIC DNA]</scope>
    <source>
        <strain evidence="2 3">8227-15B</strain>
    </source>
</reference>
<evidence type="ECO:0000313" key="3">
    <source>
        <dbReference type="Proteomes" id="UP000214939"/>
    </source>
</evidence>
<dbReference type="Pfam" id="PF01609">
    <property type="entry name" value="DDE_Tnp_1"/>
    <property type="match status" value="1"/>
</dbReference>